<feature type="transmembrane region" description="Helical" evidence="10">
    <location>
        <begin position="173"/>
        <end position="196"/>
    </location>
</feature>
<dbReference type="Gene3D" id="3.40.50.300">
    <property type="entry name" value="P-loop containing nucleotide triphosphate hydrolases"/>
    <property type="match status" value="2"/>
</dbReference>
<evidence type="ECO:0000256" key="9">
    <source>
        <dbReference type="SAM" id="MobiDB-lite"/>
    </source>
</evidence>
<evidence type="ECO:0000256" key="6">
    <source>
        <dbReference type="ARBA" id="ARBA00022840"/>
    </source>
</evidence>
<evidence type="ECO:0000256" key="8">
    <source>
        <dbReference type="ARBA" id="ARBA00023136"/>
    </source>
</evidence>
<keyword evidence="6" id="KW-0067">ATP-binding</keyword>
<dbReference type="InterPro" id="IPR027417">
    <property type="entry name" value="P-loop_NTPase"/>
</dbReference>
<feature type="domain" description="ABC transporter" evidence="11">
    <location>
        <begin position="1268"/>
        <end position="1508"/>
    </location>
</feature>
<dbReference type="OrthoDB" id="6500128at2759"/>
<dbReference type="SUPFAM" id="SSF52540">
    <property type="entry name" value="P-loop containing nucleoside triphosphate hydrolases"/>
    <property type="match status" value="2"/>
</dbReference>
<keyword evidence="14" id="KW-1185">Reference proteome</keyword>
<dbReference type="InterPro" id="IPR011527">
    <property type="entry name" value="ABC1_TM_dom"/>
</dbReference>
<evidence type="ECO:0000256" key="10">
    <source>
        <dbReference type="SAM" id="Phobius"/>
    </source>
</evidence>
<proteinExistence type="predicted"/>
<evidence type="ECO:0000256" key="1">
    <source>
        <dbReference type="ARBA" id="ARBA00004141"/>
    </source>
</evidence>
<evidence type="ECO:0000259" key="11">
    <source>
        <dbReference type="PROSITE" id="PS50893"/>
    </source>
</evidence>
<reference evidence="13 14" key="1">
    <citation type="journal article" date="2012" name="Science">
        <title>The Paleozoic origin of enzymatic lignin decomposition reconstructed from 31 fungal genomes.</title>
        <authorList>
            <person name="Floudas D."/>
            <person name="Binder M."/>
            <person name="Riley R."/>
            <person name="Barry K."/>
            <person name="Blanchette R.A."/>
            <person name="Henrissat B."/>
            <person name="Martinez A.T."/>
            <person name="Otillar R."/>
            <person name="Spatafora J.W."/>
            <person name="Yadav J.S."/>
            <person name="Aerts A."/>
            <person name="Benoit I."/>
            <person name="Boyd A."/>
            <person name="Carlson A."/>
            <person name="Copeland A."/>
            <person name="Coutinho P.M."/>
            <person name="de Vries R.P."/>
            <person name="Ferreira P."/>
            <person name="Findley K."/>
            <person name="Foster B."/>
            <person name="Gaskell J."/>
            <person name="Glotzer D."/>
            <person name="Gorecki P."/>
            <person name="Heitman J."/>
            <person name="Hesse C."/>
            <person name="Hori C."/>
            <person name="Igarashi K."/>
            <person name="Jurgens J.A."/>
            <person name="Kallen N."/>
            <person name="Kersten P."/>
            <person name="Kohler A."/>
            <person name="Kuees U."/>
            <person name="Kumar T.K.A."/>
            <person name="Kuo A."/>
            <person name="LaButti K."/>
            <person name="Larrondo L.F."/>
            <person name="Lindquist E."/>
            <person name="Ling A."/>
            <person name="Lombard V."/>
            <person name="Lucas S."/>
            <person name="Lundell T."/>
            <person name="Martin R."/>
            <person name="McLaughlin D.J."/>
            <person name="Morgenstern I."/>
            <person name="Morin E."/>
            <person name="Murat C."/>
            <person name="Nagy L.G."/>
            <person name="Nolan M."/>
            <person name="Ohm R.A."/>
            <person name="Patyshakuliyeva A."/>
            <person name="Rokas A."/>
            <person name="Ruiz-Duenas F.J."/>
            <person name="Sabat G."/>
            <person name="Salamov A."/>
            <person name="Samejima M."/>
            <person name="Schmutz J."/>
            <person name="Slot J.C."/>
            <person name="St John F."/>
            <person name="Stenlid J."/>
            <person name="Sun H."/>
            <person name="Sun S."/>
            <person name="Syed K."/>
            <person name="Tsang A."/>
            <person name="Wiebenga A."/>
            <person name="Young D."/>
            <person name="Pisabarro A."/>
            <person name="Eastwood D.C."/>
            <person name="Martin F."/>
            <person name="Cullen D."/>
            <person name="Grigoriev I.V."/>
            <person name="Hibbett D.S."/>
        </authorList>
    </citation>
    <scope>NUCLEOTIDE SEQUENCE [LARGE SCALE GENOMIC DNA]</scope>
    <source>
        <strain evidence="13 14">MD-104</strain>
    </source>
</reference>
<dbReference type="GO" id="GO:0016020">
    <property type="term" value="C:membrane"/>
    <property type="evidence" value="ECO:0007669"/>
    <property type="project" value="UniProtKB-SubCell"/>
</dbReference>
<dbReference type="InterPro" id="IPR036640">
    <property type="entry name" value="ABC1_TM_sf"/>
</dbReference>
<keyword evidence="5" id="KW-0547">Nucleotide-binding</keyword>
<dbReference type="CDD" id="cd03250">
    <property type="entry name" value="ABCC_MRP_domain1"/>
    <property type="match status" value="1"/>
</dbReference>
<gene>
    <name evidence="13" type="ORF">WOLCODRAFT_132197</name>
</gene>
<feature type="transmembrane region" description="Helical" evidence="10">
    <location>
        <begin position="1077"/>
        <end position="1103"/>
    </location>
</feature>
<dbReference type="OMA" id="QFLEQTH"/>
<evidence type="ECO:0000313" key="13">
    <source>
        <dbReference type="EMBL" id="PCH42091.1"/>
    </source>
</evidence>
<sequence length="1522" mass="169958">MDWLQRSVYDDPDTTPQPWLSPYFRTVILGTVFPGCVGLLILAVDLLLTIRVPGHVRRVYLFLTAPFRDFLTLEDLEERASPAPPPPEWKARILVVGAVLECVGWSAVCSYTALVGDTASAVQAGVATVAWIYASLRVLFKPPTTPPYLLLSLSLTYAAVAFVDFTADLLDDRYVSVLTVLRIVWPITLIWVAGTLRLESTLPTEKVAMDNVEPSNELSMPEDNATLWSWSTFSFIEPIFGVASKGTLNETDVWNLSPYFTHKNLFNKYLKYREAHPTHSLLRFLLASNSLDLILDITLELWSAVIGFVPPYALQQILSALSDPAPGSRRTAYVYALVAFLANLSFAQKDLYQTWYTRRCYERTRGQLFCALHYKALTRRDVSGKAGNAAEQEDGESADLGKIVNLMQGDAYSVAQRFWEFSGVFAAPVRIGIALVFLYQILGWSSLAAVVVVLVAYVLNYPLAKYNIYITRQSWKVRDKRMSLVNELFQNVRFLKFYGWESRWSYRVRDARETELKWRVKDNIVSVLITFIWTWMPSATAVSTFLCYTLVAGEKLTVAKAFTSIALFSYLQEPMTALPGQFFALLHAYVSMQRIEAFLNEAEVPEWASSLKMSEASRVSISQEVGFRDAIFEWDISPRELPSRFQLGPLDISFPKGKLTLVSGPTGSGKSALLAALLGEMHCIHGSVTLNKADHQVAYCAQNPWLEHATIRDNIIFGSKYGYDERRYQAVIEACALVRDLEIFDAGDMTEIGEKGITLSGGQRARIALARALYSQASCILLDDPLAAVDMHTAQHLVKKALSGELVSDRTIILVTHHISLCLPIASYLVELSAGTVVRQGFTQDLREQGQLQRVVSREDIPSPEIEERRSESSSTEVENEADMMDQDFPAKSKSKGGGQTGKLIEAEARAEGRVSARTYLTYIRAAGLFSWFLTVLLMILIRLITIGNQFFIARWGEAYENMDASLFRTVLRAPTPWANLPSPNVDVRPWLAIFLAICLAGALCVITYISIGYYASLQASRSLFMSMLVRLAGAPSRFFDVTPIGRILNRFTSDINTVDYALQNSARAALSGCFNFLASLSVIIWVVPSFAPFALFIAWLYIRLAPPYVRASRDLRRLESISLSPAFAGFDELLRGLAHVRAFAMEERYQDRFYKRVDKFQSFDHVYWLVSGWLRWRYDCLGSVVVFLTTLFALWGSVSSGFAALVIVQAGVFAEASRMLVRVLAQLELDFNSVERIVEYLGVSQEAPAIVPNSRPPAYWPSSNGELVVEDLVVKYAPDLPAVLHSLSFRVRPTEKIGVVGRTGSGKSTLALSLLRMIEPTEGRIIIDNIDITKIGLGDLRTRITIISQDVSLFTGTIRSNLDPFGEHTDAECWEALERCHLTSVLRRSASKTPETAFELDMPISQTGSLSAGERQLVAMARAVLRRSNVVIMDEATSQIDSKLDDQIQRTIHEEFAGAIVITIAHRLRTVLDYDRILVLGGGEILEFDTPRALISKQGGVFREMCRASTDWTVLLGALDA</sequence>
<dbReference type="SUPFAM" id="SSF90123">
    <property type="entry name" value="ABC transporter transmembrane region"/>
    <property type="match status" value="2"/>
</dbReference>
<keyword evidence="3 10" id="KW-0812">Transmembrane</keyword>
<dbReference type="CDD" id="cd03244">
    <property type="entry name" value="ABCC_MRP_domain2"/>
    <property type="match status" value="1"/>
</dbReference>
<keyword evidence="4" id="KW-0677">Repeat</keyword>
<dbReference type="PROSITE" id="PS00211">
    <property type="entry name" value="ABC_TRANSPORTER_1"/>
    <property type="match status" value="2"/>
</dbReference>
<dbReference type="PANTHER" id="PTHR24223:SF415">
    <property type="entry name" value="FI20190P1"/>
    <property type="match status" value="1"/>
</dbReference>
<evidence type="ECO:0000256" key="7">
    <source>
        <dbReference type="ARBA" id="ARBA00022989"/>
    </source>
</evidence>
<dbReference type="InterPro" id="IPR017871">
    <property type="entry name" value="ABC_transporter-like_CS"/>
</dbReference>
<feature type="transmembrane region" description="Helical" evidence="10">
    <location>
        <begin position="923"/>
        <end position="945"/>
    </location>
</feature>
<feature type="transmembrane region" description="Helical" evidence="10">
    <location>
        <begin position="991"/>
        <end position="1016"/>
    </location>
</feature>
<evidence type="ECO:0000259" key="12">
    <source>
        <dbReference type="PROSITE" id="PS50929"/>
    </source>
</evidence>
<accession>A0A2H3JJR2</accession>
<evidence type="ECO:0000256" key="4">
    <source>
        <dbReference type="ARBA" id="ARBA00022737"/>
    </source>
</evidence>
<dbReference type="GO" id="GO:0016887">
    <property type="term" value="F:ATP hydrolysis activity"/>
    <property type="evidence" value="ECO:0007669"/>
    <property type="project" value="InterPro"/>
</dbReference>
<protein>
    <submittedName>
        <fullName evidence="13">Pleiotropic drug resistance ABC transporter</fullName>
    </submittedName>
</protein>
<name>A0A2H3JJR2_WOLCO</name>
<feature type="transmembrane region" description="Helical" evidence="10">
    <location>
        <begin position="147"/>
        <end position="167"/>
    </location>
</feature>
<feature type="transmembrane region" description="Helical" evidence="10">
    <location>
        <begin position="436"/>
        <end position="459"/>
    </location>
</feature>
<dbReference type="EMBL" id="KB468124">
    <property type="protein sequence ID" value="PCH42091.1"/>
    <property type="molecule type" value="Genomic_DNA"/>
</dbReference>
<dbReference type="PANTHER" id="PTHR24223">
    <property type="entry name" value="ATP-BINDING CASSETTE SUB-FAMILY C"/>
    <property type="match status" value="1"/>
</dbReference>
<feature type="domain" description="ABC transporter" evidence="11">
    <location>
        <begin position="631"/>
        <end position="859"/>
    </location>
</feature>
<dbReference type="InterPro" id="IPR050173">
    <property type="entry name" value="ABC_transporter_C-like"/>
</dbReference>
<dbReference type="Gene3D" id="1.20.1560.10">
    <property type="entry name" value="ABC transporter type 1, transmembrane domain"/>
    <property type="match status" value="2"/>
</dbReference>
<feature type="domain" description="ABC transmembrane type-1" evidence="12">
    <location>
        <begin position="933"/>
        <end position="1230"/>
    </location>
</feature>
<evidence type="ECO:0000256" key="2">
    <source>
        <dbReference type="ARBA" id="ARBA00022448"/>
    </source>
</evidence>
<dbReference type="InterPro" id="IPR003593">
    <property type="entry name" value="AAA+_ATPase"/>
</dbReference>
<dbReference type="FunFam" id="3.40.50.300:FF:000973">
    <property type="entry name" value="Multidrug resistance-associated protein 4"/>
    <property type="match status" value="1"/>
</dbReference>
<dbReference type="STRING" id="742152.A0A2H3JJR2"/>
<feature type="domain" description="ABC transmembrane type-1" evidence="12">
    <location>
        <begin position="303"/>
        <end position="582"/>
    </location>
</feature>
<dbReference type="Pfam" id="PF00664">
    <property type="entry name" value="ABC_membrane"/>
    <property type="match status" value="2"/>
</dbReference>
<keyword evidence="7 10" id="KW-1133">Transmembrane helix</keyword>
<dbReference type="Pfam" id="PF00005">
    <property type="entry name" value="ABC_tran"/>
    <property type="match status" value="2"/>
</dbReference>
<feature type="transmembrane region" description="Helical" evidence="10">
    <location>
        <begin position="93"/>
        <end position="114"/>
    </location>
</feature>
<dbReference type="CDD" id="cd18596">
    <property type="entry name" value="ABC_6TM_VMR1_D1_like"/>
    <property type="match status" value="1"/>
</dbReference>
<dbReference type="SMART" id="SM00382">
    <property type="entry name" value="AAA"/>
    <property type="match status" value="2"/>
</dbReference>
<dbReference type="InterPro" id="IPR003439">
    <property type="entry name" value="ABC_transporter-like_ATP-bd"/>
</dbReference>
<dbReference type="CDD" id="cd18604">
    <property type="entry name" value="ABC_6TM_VMR1_D2_like"/>
    <property type="match status" value="1"/>
</dbReference>
<dbReference type="PROSITE" id="PS50893">
    <property type="entry name" value="ABC_TRANSPORTER_2"/>
    <property type="match status" value="2"/>
</dbReference>
<keyword evidence="2" id="KW-0813">Transport</keyword>
<dbReference type="PROSITE" id="PS50929">
    <property type="entry name" value="ABC_TM1F"/>
    <property type="match status" value="2"/>
</dbReference>
<dbReference type="GO" id="GO:0140359">
    <property type="term" value="F:ABC-type transporter activity"/>
    <property type="evidence" value="ECO:0007669"/>
    <property type="project" value="InterPro"/>
</dbReference>
<comment type="subcellular location">
    <subcellularLocation>
        <location evidence="1">Membrane</location>
        <topology evidence="1">Multi-pass membrane protein</topology>
    </subcellularLocation>
</comment>
<feature type="transmembrane region" description="Helical" evidence="10">
    <location>
        <begin position="120"/>
        <end position="140"/>
    </location>
</feature>
<feature type="transmembrane region" description="Helical" evidence="10">
    <location>
        <begin position="524"/>
        <end position="551"/>
    </location>
</feature>
<feature type="transmembrane region" description="Helical" evidence="10">
    <location>
        <begin position="23"/>
        <end position="48"/>
    </location>
</feature>
<feature type="transmembrane region" description="Helical" evidence="10">
    <location>
        <begin position="1182"/>
        <end position="1215"/>
    </location>
</feature>
<organism evidence="13 14">
    <name type="scientific">Wolfiporia cocos (strain MD-104)</name>
    <name type="common">Brown rot fungus</name>
    <dbReference type="NCBI Taxonomy" id="742152"/>
    <lineage>
        <taxon>Eukaryota</taxon>
        <taxon>Fungi</taxon>
        <taxon>Dikarya</taxon>
        <taxon>Basidiomycota</taxon>
        <taxon>Agaricomycotina</taxon>
        <taxon>Agaricomycetes</taxon>
        <taxon>Polyporales</taxon>
        <taxon>Phaeolaceae</taxon>
        <taxon>Wolfiporia</taxon>
    </lineage>
</organism>
<dbReference type="FunFam" id="1.20.1560.10:FF:000013">
    <property type="entry name" value="ABC transporter C family member 2"/>
    <property type="match status" value="1"/>
</dbReference>
<dbReference type="Proteomes" id="UP000218811">
    <property type="component" value="Unassembled WGS sequence"/>
</dbReference>
<evidence type="ECO:0000313" key="14">
    <source>
        <dbReference type="Proteomes" id="UP000218811"/>
    </source>
</evidence>
<keyword evidence="8 10" id="KW-0472">Membrane</keyword>
<evidence type="ECO:0000256" key="3">
    <source>
        <dbReference type="ARBA" id="ARBA00022692"/>
    </source>
</evidence>
<dbReference type="FunFam" id="3.40.50.300:FF:001354">
    <property type="entry name" value="ATP-binding cassette (ABC) transporter, putative"/>
    <property type="match status" value="1"/>
</dbReference>
<evidence type="ECO:0000256" key="5">
    <source>
        <dbReference type="ARBA" id="ARBA00022741"/>
    </source>
</evidence>
<feature type="compositionally biased region" description="Basic and acidic residues" evidence="9">
    <location>
        <begin position="857"/>
        <end position="872"/>
    </location>
</feature>
<feature type="region of interest" description="Disordered" evidence="9">
    <location>
        <begin position="857"/>
        <end position="901"/>
    </location>
</feature>
<dbReference type="GO" id="GO:0005524">
    <property type="term" value="F:ATP binding"/>
    <property type="evidence" value="ECO:0007669"/>
    <property type="project" value="UniProtKB-KW"/>
</dbReference>